<proteinExistence type="predicted"/>
<keyword evidence="3" id="KW-0808">Transferase</keyword>
<sequence>MKRIEWIDVTRGIGMLLIVIGHSLMNYTNSDFSKAVFAVNVPIFFVLSGYLFKVKPWKKFAHGGMDNLLLPYIGTALIIVMLSIIAVHFPHLKGLQSPGNGQQMLLAAGYGIGSPTTLNLGTFHLVIPAIGAIWFLLAMLIGNFLFNVIVKLTGLVRYSMTLTLVLSIITALLGFTTAKVLILPWSINAALISPIFYWFGYALRHYDLVEAGTSYYFIVGIVLWVISTCSGFFFMNVAFATNPLLAVLGGMGGSYALIVISKWAVAHVTRLTLLTNLGKYSLIAMCFHDVDLDNFSLPNRVFSLLSTSGFSLVGVVAVVALHLVVIALMIILIPKIPVLRNIYLHRQFGFKITTKLK</sequence>
<name>A0ABY5BNM2_9LACO</name>
<feature type="domain" description="Acyltransferase 3" evidence="2">
    <location>
        <begin position="5"/>
        <end position="324"/>
    </location>
</feature>
<feature type="transmembrane region" description="Helical" evidence="1">
    <location>
        <begin position="68"/>
        <end position="89"/>
    </location>
</feature>
<dbReference type="InterPro" id="IPR052734">
    <property type="entry name" value="Nod_factor_acetyltransferase"/>
</dbReference>
<keyword evidence="1" id="KW-0812">Transmembrane</keyword>
<feature type="transmembrane region" description="Helical" evidence="1">
    <location>
        <begin position="12"/>
        <end position="29"/>
    </location>
</feature>
<keyword evidence="3" id="KW-0012">Acyltransferase</keyword>
<evidence type="ECO:0000259" key="2">
    <source>
        <dbReference type="Pfam" id="PF01757"/>
    </source>
</evidence>
<dbReference type="Proteomes" id="UP001056707">
    <property type="component" value="Chromosome"/>
</dbReference>
<keyword evidence="1" id="KW-0472">Membrane</keyword>
<feature type="transmembrane region" description="Helical" evidence="1">
    <location>
        <begin position="158"/>
        <end position="176"/>
    </location>
</feature>
<dbReference type="InterPro" id="IPR002656">
    <property type="entry name" value="Acyl_transf_3_dom"/>
</dbReference>
<reference evidence="3" key="1">
    <citation type="submission" date="2022-05" db="EMBL/GenBank/DDBJ databases">
        <authorList>
            <person name="Oliphant S.A."/>
            <person name="Watson-Haigh N.S."/>
            <person name="Sumby K.M."/>
            <person name="Gardner J.M."/>
            <person name="Jiranek V."/>
        </authorList>
    </citation>
    <scope>NUCLEOTIDE SEQUENCE</scope>
    <source>
        <strain evidence="3">KI16_H9</strain>
    </source>
</reference>
<organism evidence="3 4">
    <name type="scientific">Fructilactobacillus myrtifloralis</name>
    <dbReference type="NCBI Taxonomy" id="2940301"/>
    <lineage>
        <taxon>Bacteria</taxon>
        <taxon>Bacillati</taxon>
        <taxon>Bacillota</taxon>
        <taxon>Bacilli</taxon>
        <taxon>Lactobacillales</taxon>
        <taxon>Lactobacillaceae</taxon>
        <taxon>Fructilactobacillus</taxon>
    </lineage>
</organism>
<dbReference type="EMBL" id="CP097116">
    <property type="protein sequence ID" value="USS84811.1"/>
    <property type="molecule type" value="Genomic_DNA"/>
</dbReference>
<feature type="transmembrane region" description="Helical" evidence="1">
    <location>
        <begin position="215"/>
        <end position="238"/>
    </location>
</feature>
<keyword evidence="1" id="KW-1133">Transmembrane helix</keyword>
<dbReference type="PANTHER" id="PTHR37312">
    <property type="entry name" value="MEMBRANE-BOUND ACYLTRANSFERASE YKRP-RELATED"/>
    <property type="match status" value="1"/>
</dbReference>
<evidence type="ECO:0000313" key="4">
    <source>
        <dbReference type="Proteomes" id="UP001056707"/>
    </source>
</evidence>
<dbReference type="GO" id="GO:0016746">
    <property type="term" value="F:acyltransferase activity"/>
    <property type="evidence" value="ECO:0007669"/>
    <property type="project" value="UniProtKB-KW"/>
</dbReference>
<feature type="transmembrane region" description="Helical" evidence="1">
    <location>
        <begin position="125"/>
        <end position="146"/>
    </location>
</feature>
<protein>
    <submittedName>
        <fullName evidence="3">Acyltransferase family protein</fullName>
    </submittedName>
</protein>
<evidence type="ECO:0000313" key="3">
    <source>
        <dbReference type="EMBL" id="USS84811.1"/>
    </source>
</evidence>
<accession>A0ABY5BNM2</accession>
<dbReference type="PANTHER" id="PTHR37312:SF1">
    <property type="entry name" value="MEMBRANE-BOUND ACYLTRANSFERASE YKRP-RELATED"/>
    <property type="match status" value="1"/>
</dbReference>
<gene>
    <name evidence="3" type="ORF">M3M35_05760</name>
</gene>
<keyword evidence="4" id="KW-1185">Reference proteome</keyword>
<feature type="transmembrane region" description="Helical" evidence="1">
    <location>
        <begin position="182"/>
        <end position="203"/>
    </location>
</feature>
<dbReference type="RefSeq" id="WP_252749713.1">
    <property type="nucleotide sequence ID" value="NZ_CP097116.1"/>
</dbReference>
<feature type="transmembrane region" description="Helical" evidence="1">
    <location>
        <begin position="310"/>
        <end position="333"/>
    </location>
</feature>
<feature type="transmembrane region" description="Helical" evidence="1">
    <location>
        <begin position="244"/>
        <end position="264"/>
    </location>
</feature>
<evidence type="ECO:0000256" key="1">
    <source>
        <dbReference type="SAM" id="Phobius"/>
    </source>
</evidence>
<dbReference type="Pfam" id="PF01757">
    <property type="entry name" value="Acyl_transf_3"/>
    <property type="match status" value="1"/>
</dbReference>
<feature type="transmembrane region" description="Helical" evidence="1">
    <location>
        <begin position="35"/>
        <end position="52"/>
    </location>
</feature>